<feature type="domain" description="Myb-like" evidence="7">
    <location>
        <begin position="10"/>
        <end position="60"/>
    </location>
</feature>
<accession>A0ABQ7DWB4</accession>
<keyword evidence="4" id="KW-0804">Transcription</keyword>
<dbReference type="InterPro" id="IPR006447">
    <property type="entry name" value="Myb_dom_plants"/>
</dbReference>
<evidence type="ECO:0000313" key="11">
    <source>
        <dbReference type="Proteomes" id="UP000266723"/>
    </source>
</evidence>
<evidence type="ECO:0000256" key="2">
    <source>
        <dbReference type="ARBA" id="ARBA00023015"/>
    </source>
</evidence>
<keyword evidence="5" id="KW-0539">Nucleus</keyword>
<name>A0ABQ7DWB4_BRACR</name>
<gene>
    <name evidence="10" type="ORF">DY000_02028330</name>
</gene>
<dbReference type="PANTHER" id="PTHR12802">
    <property type="entry name" value="SWI/SNF COMPLEX-RELATED"/>
    <property type="match status" value="1"/>
</dbReference>
<dbReference type="InterPro" id="IPR001005">
    <property type="entry name" value="SANT/Myb"/>
</dbReference>
<dbReference type="CDD" id="cd00167">
    <property type="entry name" value="SANT"/>
    <property type="match status" value="1"/>
</dbReference>
<evidence type="ECO:0000259" key="7">
    <source>
        <dbReference type="PROSITE" id="PS50090"/>
    </source>
</evidence>
<dbReference type="Proteomes" id="UP000266723">
    <property type="component" value="Unassembled WGS sequence"/>
</dbReference>
<keyword evidence="2" id="KW-0805">Transcription regulation</keyword>
<evidence type="ECO:0000256" key="6">
    <source>
        <dbReference type="SAM" id="MobiDB-lite"/>
    </source>
</evidence>
<evidence type="ECO:0000256" key="3">
    <source>
        <dbReference type="ARBA" id="ARBA00023125"/>
    </source>
</evidence>
<feature type="compositionally biased region" description="Acidic residues" evidence="6">
    <location>
        <begin position="129"/>
        <end position="138"/>
    </location>
</feature>
<comment type="caution">
    <text evidence="10">The sequence shown here is derived from an EMBL/GenBank/DDBJ whole genome shotgun (WGS) entry which is preliminary data.</text>
</comment>
<dbReference type="PROSITE" id="PS51294">
    <property type="entry name" value="HTH_MYB"/>
    <property type="match status" value="1"/>
</dbReference>
<dbReference type="NCBIfam" id="TIGR01557">
    <property type="entry name" value="myb_SHAQKYF"/>
    <property type="match status" value="1"/>
</dbReference>
<dbReference type="Pfam" id="PF00249">
    <property type="entry name" value="Myb_DNA-binding"/>
    <property type="match status" value="1"/>
</dbReference>
<organism evidence="10 11">
    <name type="scientific">Brassica cretica</name>
    <name type="common">Mustard</name>
    <dbReference type="NCBI Taxonomy" id="69181"/>
    <lineage>
        <taxon>Eukaryota</taxon>
        <taxon>Viridiplantae</taxon>
        <taxon>Streptophyta</taxon>
        <taxon>Embryophyta</taxon>
        <taxon>Tracheophyta</taxon>
        <taxon>Spermatophyta</taxon>
        <taxon>Magnoliopsida</taxon>
        <taxon>eudicotyledons</taxon>
        <taxon>Gunneridae</taxon>
        <taxon>Pentapetalae</taxon>
        <taxon>rosids</taxon>
        <taxon>malvids</taxon>
        <taxon>Brassicales</taxon>
        <taxon>Brassicaceae</taxon>
        <taxon>Brassiceae</taxon>
        <taxon>Brassica</taxon>
    </lineage>
</organism>
<dbReference type="InterPro" id="IPR017930">
    <property type="entry name" value="Myb_dom"/>
</dbReference>
<evidence type="ECO:0000259" key="9">
    <source>
        <dbReference type="PROSITE" id="PS51294"/>
    </source>
</evidence>
<feature type="region of interest" description="Disordered" evidence="6">
    <location>
        <begin position="79"/>
        <end position="138"/>
    </location>
</feature>
<dbReference type="PROSITE" id="PS50090">
    <property type="entry name" value="MYB_LIKE"/>
    <property type="match status" value="1"/>
</dbReference>
<proteinExistence type="predicted"/>
<evidence type="ECO:0000256" key="5">
    <source>
        <dbReference type="ARBA" id="ARBA00023242"/>
    </source>
</evidence>
<dbReference type="SUPFAM" id="SSF46689">
    <property type="entry name" value="Homeodomain-like"/>
    <property type="match status" value="1"/>
</dbReference>
<dbReference type="InterPro" id="IPR017884">
    <property type="entry name" value="SANT_dom"/>
</dbReference>
<sequence length="174" mass="19621">MFVKTRKPYTITKQRERWTEEEHNRFLDALRLYGRAWQKIEEHVATKTAVQIRSHAQKFFSKVEKEAEAKGVPVAQTLDIAIPPPRPKRKPNNPYPRKTGTGSLPISKTGLNDAKESLGSAKVSLPETASEDPQEENCSDCLTHQHLSAASNASTFLEFLPSREQVRNNLTIAI</sequence>
<comment type="subcellular location">
    <subcellularLocation>
        <location evidence="1">Nucleus</location>
    </subcellularLocation>
</comment>
<evidence type="ECO:0000256" key="1">
    <source>
        <dbReference type="ARBA" id="ARBA00004123"/>
    </source>
</evidence>
<dbReference type="PANTHER" id="PTHR12802:SF177">
    <property type="entry name" value="PROTEIN CCA1"/>
    <property type="match status" value="1"/>
</dbReference>
<feature type="domain" description="HTH myb-type" evidence="9">
    <location>
        <begin position="10"/>
        <end position="64"/>
    </location>
</feature>
<keyword evidence="11" id="KW-1185">Reference proteome</keyword>
<evidence type="ECO:0000256" key="4">
    <source>
        <dbReference type="ARBA" id="ARBA00023163"/>
    </source>
</evidence>
<dbReference type="InterPro" id="IPR009057">
    <property type="entry name" value="Homeodomain-like_sf"/>
</dbReference>
<dbReference type="EMBL" id="QGKV02000649">
    <property type="protein sequence ID" value="KAF3582348.1"/>
    <property type="molecule type" value="Genomic_DNA"/>
</dbReference>
<keyword evidence="3" id="KW-0238">DNA-binding</keyword>
<evidence type="ECO:0000313" key="10">
    <source>
        <dbReference type="EMBL" id="KAF3582348.1"/>
    </source>
</evidence>
<dbReference type="SMART" id="SM00717">
    <property type="entry name" value="SANT"/>
    <property type="match status" value="1"/>
</dbReference>
<reference evidence="10 11" key="1">
    <citation type="journal article" date="2020" name="BMC Genomics">
        <title>Intraspecific diversification of the crop wild relative Brassica cretica Lam. using demographic model selection.</title>
        <authorList>
            <person name="Kioukis A."/>
            <person name="Michalopoulou V.A."/>
            <person name="Briers L."/>
            <person name="Pirintsos S."/>
            <person name="Studholme D.J."/>
            <person name="Pavlidis P."/>
            <person name="Sarris P.F."/>
        </authorList>
    </citation>
    <scope>NUCLEOTIDE SEQUENCE [LARGE SCALE GENOMIC DNA]</scope>
    <source>
        <strain evidence="11">cv. PFS-1207/04</strain>
    </source>
</reference>
<evidence type="ECO:0000259" key="8">
    <source>
        <dbReference type="PROSITE" id="PS51293"/>
    </source>
</evidence>
<feature type="domain" description="SANT" evidence="8">
    <location>
        <begin position="13"/>
        <end position="64"/>
    </location>
</feature>
<protein>
    <submittedName>
        <fullName evidence="10">Uncharacterized protein</fullName>
    </submittedName>
</protein>
<feature type="compositionally biased region" description="Polar residues" evidence="6">
    <location>
        <begin position="100"/>
        <end position="110"/>
    </location>
</feature>
<dbReference type="Gene3D" id="1.10.10.60">
    <property type="entry name" value="Homeodomain-like"/>
    <property type="match status" value="1"/>
</dbReference>
<dbReference type="PROSITE" id="PS51293">
    <property type="entry name" value="SANT"/>
    <property type="match status" value="1"/>
</dbReference>